<protein>
    <submittedName>
        <fullName evidence="2">Uncharacterized protein</fullName>
    </submittedName>
</protein>
<gene>
    <name evidence="2" type="ORF">JZ00_23135</name>
</gene>
<feature type="transmembrane region" description="Helical" evidence="1">
    <location>
        <begin position="12"/>
        <end position="32"/>
    </location>
</feature>
<comment type="caution">
    <text evidence="2">The sequence shown here is derived from an EMBL/GenBank/DDBJ whole genome shotgun (WGS) entry which is preliminary data.</text>
</comment>
<sequence>MPSSEATKKPAYLAVLCALLALALACISWLCFFPRNMPQLTEVVLRKPLSNGAFIYGVKDDRGGATVPFSYRYYVYRTLAADSDILAELKTATPFLVTRDDSITVDIQESTITVSVDKEVYAYHSDTLYRHAGGVDYTPVKIYLRSSPTD</sequence>
<evidence type="ECO:0000313" key="2">
    <source>
        <dbReference type="EMBL" id="KHK62452.1"/>
    </source>
</evidence>
<accession>A0A0B1YZ61</accession>
<dbReference type="EMBL" id="JQGJ01000018">
    <property type="protein sequence ID" value="KHK62452.1"/>
    <property type="molecule type" value="Genomic_DNA"/>
</dbReference>
<dbReference type="AlphaFoldDB" id="A0A0B1YZ61"/>
<keyword evidence="1" id="KW-0812">Transmembrane</keyword>
<name>A0A0B1YZ61_9PSED</name>
<keyword evidence="1" id="KW-0472">Membrane</keyword>
<keyword evidence="1" id="KW-1133">Transmembrane helix</keyword>
<dbReference type="OrthoDB" id="6434310at2"/>
<reference evidence="3" key="1">
    <citation type="submission" date="2015-03" db="EMBL/GenBank/DDBJ databases">
        <title>Pseudomonas frederiksbergensis hydrocarbon degrader.</title>
        <authorList>
            <person name="Brown L.M."/>
            <person name="Ruiz O.N."/>
            <person name="Mueller S."/>
            <person name="Gunasekera T.S."/>
        </authorList>
    </citation>
    <scope>NUCLEOTIDE SEQUENCE [LARGE SCALE GENOMIC DNA]</scope>
    <source>
        <strain evidence="3">SI8</strain>
    </source>
</reference>
<evidence type="ECO:0000313" key="3">
    <source>
        <dbReference type="Proteomes" id="UP000030949"/>
    </source>
</evidence>
<proteinExistence type="predicted"/>
<organism evidence="2 3">
    <name type="scientific">Pseudomonas frederiksbergensis</name>
    <dbReference type="NCBI Taxonomy" id="104087"/>
    <lineage>
        <taxon>Bacteria</taxon>
        <taxon>Pseudomonadati</taxon>
        <taxon>Pseudomonadota</taxon>
        <taxon>Gammaproteobacteria</taxon>
        <taxon>Pseudomonadales</taxon>
        <taxon>Pseudomonadaceae</taxon>
        <taxon>Pseudomonas</taxon>
    </lineage>
</organism>
<dbReference type="Proteomes" id="UP000030949">
    <property type="component" value="Unassembled WGS sequence"/>
</dbReference>
<evidence type="ECO:0000256" key="1">
    <source>
        <dbReference type="SAM" id="Phobius"/>
    </source>
</evidence>